<sequence length="193" mass="20569">MKKSVLMFLGTAALFSLGGCGTSQSKPASSSSKASNKATTAKRVDFKPQTLPKVGVAEYTITGISVGQVTNNKDNWTNAEYNFSGIKQFPKKYWRATISYQLKNVGTKPFDLSYQQATVIGGDNVEFTDSGSDRYGYDGNSNGLVQPGTATTGKFILLSVDKPSLGTFKINQSKQVASDGSTELGAAGVTEYK</sequence>
<feature type="region of interest" description="Disordered" evidence="1">
    <location>
        <begin position="20"/>
        <end position="41"/>
    </location>
</feature>
<proteinExistence type="predicted"/>
<feature type="compositionally biased region" description="Low complexity" evidence="1">
    <location>
        <begin position="22"/>
        <end position="41"/>
    </location>
</feature>
<reference evidence="3 4" key="1">
    <citation type="submission" date="2019-10" db="EMBL/GenBank/DDBJ databases">
        <title>The completed genome of Lactobacillus harbinensis M1.</title>
        <authorList>
            <person name="Zheng Y."/>
        </authorList>
    </citation>
    <scope>NUCLEOTIDE SEQUENCE [LARGE SCALE GENOMIC DNA]</scope>
    <source>
        <strain evidence="3 4">M1</strain>
    </source>
</reference>
<evidence type="ECO:0008006" key="5">
    <source>
        <dbReference type="Google" id="ProtNLM"/>
    </source>
</evidence>
<accession>A0A5P8M3K8</accession>
<dbReference type="KEGG" id="lhb:D1010_06455"/>
<dbReference type="AlphaFoldDB" id="A0A5P8M3K8"/>
<feature type="chain" id="PRO_5039693669" description="DUF4352 domain-containing protein" evidence="2">
    <location>
        <begin position="19"/>
        <end position="193"/>
    </location>
</feature>
<evidence type="ECO:0000256" key="2">
    <source>
        <dbReference type="SAM" id="SignalP"/>
    </source>
</evidence>
<evidence type="ECO:0000313" key="3">
    <source>
        <dbReference type="EMBL" id="QFR23076.1"/>
    </source>
</evidence>
<dbReference type="EMBL" id="CP045143">
    <property type="protein sequence ID" value="QFR23076.1"/>
    <property type="molecule type" value="Genomic_DNA"/>
</dbReference>
<dbReference type="Proteomes" id="UP000326779">
    <property type="component" value="Chromosome"/>
</dbReference>
<feature type="signal peptide" evidence="2">
    <location>
        <begin position="1"/>
        <end position="18"/>
    </location>
</feature>
<dbReference type="RefSeq" id="WP_152260502.1">
    <property type="nucleotide sequence ID" value="NZ_CP045143.1"/>
</dbReference>
<protein>
    <recommendedName>
        <fullName evidence="5">DUF4352 domain-containing protein</fullName>
    </recommendedName>
</protein>
<name>A0A5P8M3K8_9LACO</name>
<organism evidence="3 4">
    <name type="scientific">Schleiferilactobacillus harbinensis</name>
    <dbReference type="NCBI Taxonomy" id="304207"/>
    <lineage>
        <taxon>Bacteria</taxon>
        <taxon>Bacillati</taxon>
        <taxon>Bacillota</taxon>
        <taxon>Bacilli</taxon>
        <taxon>Lactobacillales</taxon>
        <taxon>Lactobacillaceae</taxon>
        <taxon>Schleiferilactobacillus</taxon>
    </lineage>
</organism>
<evidence type="ECO:0000313" key="4">
    <source>
        <dbReference type="Proteomes" id="UP000326779"/>
    </source>
</evidence>
<dbReference type="PROSITE" id="PS51257">
    <property type="entry name" value="PROKAR_LIPOPROTEIN"/>
    <property type="match status" value="1"/>
</dbReference>
<keyword evidence="2" id="KW-0732">Signal</keyword>
<evidence type="ECO:0000256" key="1">
    <source>
        <dbReference type="SAM" id="MobiDB-lite"/>
    </source>
</evidence>
<gene>
    <name evidence="3" type="ORF">D1010_06455</name>
</gene>